<accession>A0A9N7YHP3</accession>
<dbReference type="EMBL" id="CADEAL010000741">
    <property type="protein sequence ID" value="CAB1424594.1"/>
    <property type="molecule type" value="Genomic_DNA"/>
</dbReference>
<dbReference type="Proteomes" id="UP001153269">
    <property type="component" value="Unassembled WGS sequence"/>
</dbReference>
<comment type="caution">
    <text evidence="2">The sequence shown here is derived from an EMBL/GenBank/DDBJ whole genome shotgun (WGS) entry which is preliminary data.</text>
</comment>
<evidence type="ECO:0000313" key="2">
    <source>
        <dbReference type="EMBL" id="CAB1424594.1"/>
    </source>
</evidence>
<gene>
    <name evidence="2" type="ORF">PLEPLA_LOCUS12522</name>
</gene>
<evidence type="ECO:0000313" key="3">
    <source>
        <dbReference type="Proteomes" id="UP001153269"/>
    </source>
</evidence>
<proteinExistence type="predicted"/>
<name>A0A9N7YHP3_PLEPL</name>
<reference evidence="2" key="1">
    <citation type="submission" date="2020-03" db="EMBL/GenBank/DDBJ databases">
        <authorList>
            <person name="Weist P."/>
        </authorList>
    </citation>
    <scope>NUCLEOTIDE SEQUENCE</scope>
</reference>
<sequence>MRGGRCDLTQVRGSGPGRLKWIKERTEKESMIWLRWTRGQDDVCPAGRRKVDEDERCDGGRMTGVEDPVGNRTAATAPRTIPLREEQEPAMEKLSAIETT</sequence>
<organism evidence="2 3">
    <name type="scientific">Pleuronectes platessa</name>
    <name type="common">European plaice</name>
    <dbReference type="NCBI Taxonomy" id="8262"/>
    <lineage>
        <taxon>Eukaryota</taxon>
        <taxon>Metazoa</taxon>
        <taxon>Chordata</taxon>
        <taxon>Craniata</taxon>
        <taxon>Vertebrata</taxon>
        <taxon>Euteleostomi</taxon>
        <taxon>Actinopterygii</taxon>
        <taxon>Neopterygii</taxon>
        <taxon>Teleostei</taxon>
        <taxon>Neoteleostei</taxon>
        <taxon>Acanthomorphata</taxon>
        <taxon>Carangaria</taxon>
        <taxon>Pleuronectiformes</taxon>
        <taxon>Pleuronectoidei</taxon>
        <taxon>Pleuronectidae</taxon>
        <taxon>Pleuronectes</taxon>
    </lineage>
</organism>
<feature type="region of interest" description="Disordered" evidence="1">
    <location>
        <begin position="52"/>
        <end position="73"/>
    </location>
</feature>
<dbReference type="AlphaFoldDB" id="A0A9N7YHP3"/>
<evidence type="ECO:0000256" key="1">
    <source>
        <dbReference type="SAM" id="MobiDB-lite"/>
    </source>
</evidence>
<keyword evidence="3" id="KW-1185">Reference proteome</keyword>
<protein>
    <submittedName>
        <fullName evidence="2">Uncharacterized protein</fullName>
    </submittedName>
</protein>